<evidence type="ECO:0000259" key="4">
    <source>
        <dbReference type="Pfam" id="PF01494"/>
    </source>
</evidence>
<dbReference type="GO" id="GO:0016709">
    <property type="term" value="F:oxidoreductase activity, acting on paired donors, with incorporation or reduction of molecular oxygen, NAD(P)H as one donor, and incorporation of one atom of oxygen"/>
    <property type="evidence" value="ECO:0007669"/>
    <property type="project" value="UniProtKB-ARBA"/>
</dbReference>
<dbReference type="InterPro" id="IPR002938">
    <property type="entry name" value="FAD-bd"/>
</dbReference>
<protein>
    <submittedName>
        <fullName evidence="5">FAD-dependent monooxygenase</fullName>
    </submittedName>
</protein>
<evidence type="ECO:0000256" key="3">
    <source>
        <dbReference type="ARBA" id="ARBA00022827"/>
    </source>
</evidence>
<dbReference type="InterPro" id="IPR050641">
    <property type="entry name" value="RIFMO-like"/>
</dbReference>
<dbReference type="PANTHER" id="PTHR43004:SF19">
    <property type="entry name" value="BINDING MONOOXYGENASE, PUTATIVE (JCVI)-RELATED"/>
    <property type="match status" value="1"/>
</dbReference>
<dbReference type="AlphaFoldDB" id="A0A9Q3VW57"/>
<proteinExistence type="predicted"/>
<feature type="non-terminal residue" evidence="5">
    <location>
        <position position="160"/>
    </location>
</feature>
<dbReference type="RefSeq" id="WP_232656011.1">
    <property type="nucleotide sequence ID" value="NZ_JAJSBI010000057.1"/>
</dbReference>
<dbReference type="Proteomes" id="UP001108029">
    <property type="component" value="Unassembled WGS sequence"/>
</dbReference>
<keyword evidence="6" id="KW-1185">Reference proteome</keyword>
<reference evidence="5" key="1">
    <citation type="submission" date="2021-12" db="EMBL/GenBank/DDBJ databases">
        <authorList>
            <person name="Lee J.-H."/>
            <person name="Kim S.-B."/>
        </authorList>
    </citation>
    <scope>NUCLEOTIDE SEQUENCE</scope>
    <source>
        <strain evidence="5">NR30</strain>
    </source>
</reference>
<keyword evidence="5" id="KW-0560">Oxidoreductase</keyword>
<gene>
    <name evidence="5" type="ORF">LJ657_47590</name>
</gene>
<dbReference type="Pfam" id="PF01494">
    <property type="entry name" value="FAD_binding_3"/>
    <property type="match status" value="1"/>
</dbReference>
<dbReference type="SUPFAM" id="SSF51905">
    <property type="entry name" value="FAD/NAD(P)-binding domain"/>
    <property type="match status" value="1"/>
</dbReference>
<feature type="domain" description="FAD-binding" evidence="4">
    <location>
        <begin position="6"/>
        <end position="157"/>
    </location>
</feature>
<accession>A0A9Q3VW57</accession>
<evidence type="ECO:0000256" key="2">
    <source>
        <dbReference type="ARBA" id="ARBA00022630"/>
    </source>
</evidence>
<evidence type="ECO:0000313" key="5">
    <source>
        <dbReference type="EMBL" id="MCD9881058.1"/>
    </source>
</evidence>
<dbReference type="Gene3D" id="3.50.50.60">
    <property type="entry name" value="FAD/NAD(P)-binding domain"/>
    <property type="match status" value="1"/>
</dbReference>
<organism evidence="5 6">
    <name type="scientific">Streptomyces guryensis</name>
    <dbReference type="NCBI Taxonomy" id="2886947"/>
    <lineage>
        <taxon>Bacteria</taxon>
        <taxon>Bacillati</taxon>
        <taxon>Actinomycetota</taxon>
        <taxon>Actinomycetes</taxon>
        <taxon>Kitasatosporales</taxon>
        <taxon>Streptomycetaceae</taxon>
        <taxon>Streptomyces</taxon>
    </lineage>
</organism>
<dbReference type="GO" id="GO:0071949">
    <property type="term" value="F:FAD binding"/>
    <property type="evidence" value="ECO:0007669"/>
    <property type="project" value="InterPro"/>
</dbReference>
<name>A0A9Q3VW57_9ACTN</name>
<keyword evidence="3" id="KW-0274">FAD</keyword>
<dbReference type="PANTHER" id="PTHR43004">
    <property type="entry name" value="TRK SYSTEM POTASSIUM UPTAKE PROTEIN"/>
    <property type="match status" value="1"/>
</dbReference>
<dbReference type="EMBL" id="JAJSBI010000057">
    <property type="protein sequence ID" value="MCD9881058.1"/>
    <property type="molecule type" value="Genomic_DNA"/>
</dbReference>
<comment type="cofactor">
    <cofactor evidence="1">
        <name>FAD</name>
        <dbReference type="ChEBI" id="CHEBI:57692"/>
    </cofactor>
</comment>
<keyword evidence="2" id="KW-0285">Flavoprotein</keyword>
<evidence type="ECO:0000256" key="1">
    <source>
        <dbReference type="ARBA" id="ARBA00001974"/>
    </source>
</evidence>
<dbReference type="InterPro" id="IPR036188">
    <property type="entry name" value="FAD/NAD-bd_sf"/>
</dbReference>
<keyword evidence="5" id="KW-0503">Monooxygenase</keyword>
<evidence type="ECO:0000313" key="6">
    <source>
        <dbReference type="Proteomes" id="UP001108029"/>
    </source>
</evidence>
<sequence length="160" mass="17007">MSTSSTRVLIAGGSLVGLSTALFLAHHNVPCIMVERHPSTSIHPRAVGYYPRTAELLRTVGVEEAAKSAAAGFEKHKTRAGVVSLAGEVLFSKEELEGGDDLSDLTPSKLLLLPQDRLEPLLRARAEKLGADLRFGTELVSFAQDDDGVSAVLRDADGAE</sequence>
<comment type="caution">
    <text evidence="5">The sequence shown here is derived from an EMBL/GenBank/DDBJ whole genome shotgun (WGS) entry which is preliminary data.</text>
</comment>